<dbReference type="RefSeq" id="WP_143005831.1">
    <property type="nucleotide sequence ID" value="NZ_CP091790.1"/>
</dbReference>
<evidence type="ECO:0000313" key="4">
    <source>
        <dbReference type="Proteomes" id="UP000199134"/>
    </source>
</evidence>
<sequence>MLLKTLEGAAFGAKLKEIAGRKEFHALLDNPFIYTVGGEQDDDYPSLLMAARKAVEHGYRVYILPNPHGVKTPQKICPIITILC</sequence>
<dbReference type="EMBL" id="FNIW01000031">
    <property type="protein sequence ID" value="SDO59644.1"/>
    <property type="molecule type" value="Genomic_DNA"/>
</dbReference>
<dbReference type="Proteomes" id="UP000199134">
    <property type="component" value="Unassembled WGS sequence"/>
</dbReference>
<accession>A0A1G7Y5F2</accession>
<accession>A0A1H0KUG7</accession>
<evidence type="ECO:0000313" key="2">
    <source>
        <dbReference type="EMBL" id="SDO59644.1"/>
    </source>
</evidence>
<keyword evidence="3" id="KW-1185">Reference proteome</keyword>
<dbReference type="STRING" id="645274.SAMN04487901_11271"/>
<dbReference type="EMBL" id="FNCQ01000012">
    <property type="protein sequence ID" value="SDG91597.1"/>
    <property type="molecule type" value="Genomic_DNA"/>
</dbReference>
<gene>
    <name evidence="2" type="ORF">SAMN04487900_1315</name>
    <name evidence="1" type="ORF">SAMN04487901_11271</name>
</gene>
<organism evidence="2 4">
    <name type="scientific">Prevotella communis</name>
    <dbReference type="NCBI Taxonomy" id="2913614"/>
    <lineage>
        <taxon>Bacteria</taxon>
        <taxon>Pseudomonadati</taxon>
        <taxon>Bacteroidota</taxon>
        <taxon>Bacteroidia</taxon>
        <taxon>Bacteroidales</taxon>
        <taxon>Prevotellaceae</taxon>
        <taxon>Prevotella</taxon>
    </lineage>
</organism>
<name>A0A1H0KUG7_9BACT</name>
<protein>
    <submittedName>
        <fullName evidence="2">Uncharacterized protein</fullName>
    </submittedName>
</protein>
<dbReference type="Proteomes" id="UP000198779">
    <property type="component" value="Unassembled WGS sequence"/>
</dbReference>
<dbReference type="AlphaFoldDB" id="A0A1H0KUG7"/>
<evidence type="ECO:0000313" key="3">
    <source>
        <dbReference type="Proteomes" id="UP000198779"/>
    </source>
</evidence>
<evidence type="ECO:0000313" key="1">
    <source>
        <dbReference type="EMBL" id="SDG91597.1"/>
    </source>
</evidence>
<reference evidence="2 3" key="1">
    <citation type="submission" date="2016-10" db="EMBL/GenBank/DDBJ databases">
        <authorList>
            <person name="Varghese N."/>
            <person name="Submissions S."/>
        </authorList>
    </citation>
    <scope>NUCLEOTIDE SEQUENCE</scope>
    <source>
        <strain evidence="2">BP1-145</strain>
        <strain evidence="3">BP1-148</strain>
    </source>
</reference>
<proteinExistence type="predicted"/>
<reference evidence="1 4" key="2">
    <citation type="submission" date="2016-10" db="EMBL/GenBank/DDBJ databases">
        <authorList>
            <person name="de Groot N.N."/>
        </authorList>
    </citation>
    <scope>NUCLEOTIDE SEQUENCE [LARGE SCALE GENOMIC DNA]</scope>
    <source>
        <strain evidence="4">BP1-145</strain>
        <strain evidence="1">BP1-148</strain>
    </source>
</reference>